<evidence type="ECO:0000256" key="2">
    <source>
        <dbReference type="SAM" id="MobiDB-lite"/>
    </source>
</evidence>
<keyword evidence="1" id="KW-0862">Zinc</keyword>
<dbReference type="InterPro" id="IPR005162">
    <property type="entry name" value="Retrotrans_gag_dom"/>
</dbReference>
<dbReference type="OrthoDB" id="5600552at2759"/>
<dbReference type="GO" id="GO:0003676">
    <property type="term" value="F:nucleic acid binding"/>
    <property type="evidence" value="ECO:0007669"/>
    <property type="project" value="InterPro"/>
</dbReference>
<dbReference type="PANTHER" id="PTHR33223:SF6">
    <property type="entry name" value="CCHC-TYPE DOMAIN-CONTAINING PROTEIN"/>
    <property type="match status" value="1"/>
</dbReference>
<proteinExistence type="predicted"/>
<feature type="domain" description="CCHC-type" evidence="3">
    <location>
        <begin position="228"/>
        <end position="241"/>
    </location>
</feature>
<evidence type="ECO:0000313" key="5">
    <source>
        <dbReference type="Proteomes" id="UP000738325"/>
    </source>
</evidence>
<evidence type="ECO:0000256" key="1">
    <source>
        <dbReference type="PROSITE-ProRule" id="PRU00047"/>
    </source>
</evidence>
<dbReference type="GO" id="GO:0008270">
    <property type="term" value="F:zinc ion binding"/>
    <property type="evidence" value="ECO:0007669"/>
    <property type="project" value="UniProtKB-KW"/>
</dbReference>
<keyword evidence="1" id="KW-0479">Metal-binding</keyword>
<accession>A0A9P6UP83</accession>
<reference evidence="4" key="1">
    <citation type="journal article" date="2020" name="Fungal Divers.">
        <title>Resolving the Mortierellaceae phylogeny through synthesis of multi-gene phylogenetics and phylogenomics.</title>
        <authorList>
            <person name="Vandepol N."/>
            <person name="Liber J."/>
            <person name="Desiro A."/>
            <person name="Na H."/>
            <person name="Kennedy M."/>
            <person name="Barry K."/>
            <person name="Grigoriev I.V."/>
            <person name="Miller A.N."/>
            <person name="O'Donnell K."/>
            <person name="Stajich J.E."/>
            <person name="Bonito G."/>
        </authorList>
    </citation>
    <scope>NUCLEOTIDE SEQUENCE</scope>
    <source>
        <strain evidence="4">REB-010B</strain>
    </source>
</reference>
<dbReference type="PROSITE" id="PS50158">
    <property type="entry name" value="ZF_CCHC"/>
    <property type="match status" value="1"/>
</dbReference>
<sequence length="247" mass="28158">MDPLSSLTENPKSVNLSSDDGQRQAYTNIRPYINNSIQSRSSRIYKAPQPQLFSGGLDALATRDWLEHLEMYCTHTNFPEKEWSSAAVDYLRGTALNWFRTSKLSESTPWASFKSAFIKEFCRADHEGNIPMELRDLKQRDVKEITPYINRFRELVLQLDDPADDMLRECFVAGLVLQTQVQVQIADPKSWQEAMQVAERINGIYARAGSKTKLSPQERAHLKRTGGCFRCRKQGHVSSQCCGTMAM</sequence>
<feature type="region of interest" description="Disordered" evidence="2">
    <location>
        <begin position="1"/>
        <end position="20"/>
    </location>
</feature>
<organism evidence="4 5">
    <name type="scientific">Dissophora globulifera</name>
    <dbReference type="NCBI Taxonomy" id="979702"/>
    <lineage>
        <taxon>Eukaryota</taxon>
        <taxon>Fungi</taxon>
        <taxon>Fungi incertae sedis</taxon>
        <taxon>Mucoromycota</taxon>
        <taxon>Mortierellomycotina</taxon>
        <taxon>Mortierellomycetes</taxon>
        <taxon>Mortierellales</taxon>
        <taxon>Mortierellaceae</taxon>
        <taxon>Dissophora</taxon>
    </lineage>
</organism>
<gene>
    <name evidence="4" type="ORF">BGZ99_008729</name>
</gene>
<protein>
    <recommendedName>
        <fullName evidence="3">CCHC-type domain-containing protein</fullName>
    </recommendedName>
</protein>
<name>A0A9P6UP83_9FUNG</name>
<evidence type="ECO:0000313" key="4">
    <source>
        <dbReference type="EMBL" id="KAG0313592.1"/>
    </source>
</evidence>
<keyword evidence="5" id="KW-1185">Reference proteome</keyword>
<comment type="caution">
    <text evidence="4">The sequence shown here is derived from an EMBL/GenBank/DDBJ whole genome shotgun (WGS) entry which is preliminary data.</text>
</comment>
<dbReference type="Proteomes" id="UP000738325">
    <property type="component" value="Unassembled WGS sequence"/>
</dbReference>
<dbReference type="InterPro" id="IPR001878">
    <property type="entry name" value="Znf_CCHC"/>
</dbReference>
<dbReference type="Pfam" id="PF03732">
    <property type="entry name" value="Retrotrans_gag"/>
    <property type="match status" value="1"/>
</dbReference>
<dbReference type="EMBL" id="JAAAIP010000692">
    <property type="protein sequence ID" value="KAG0313592.1"/>
    <property type="molecule type" value="Genomic_DNA"/>
</dbReference>
<dbReference type="AlphaFoldDB" id="A0A9P6UP83"/>
<dbReference type="PANTHER" id="PTHR33223">
    <property type="entry name" value="CCHC-TYPE DOMAIN-CONTAINING PROTEIN"/>
    <property type="match status" value="1"/>
</dbReference>
<keyword evidence="1" id="KW-0863">Zinc-finger</keyword>
<evidence type="ECO:0000259" key="3">
    <source>
        <dbReference type="PROSITE" id="PS50158"/>
    </source>
</evidence>